<proteinExistence type="inferred from homology"/>
<gene>
    <name evidence="4" type="ORF">ILUMI_16995</name>
</gene>
<dbReference type="InterPro" id="IPR042089">
    <property type="entry name" value="Peptidase_M13_dom_2"/>
</dbReference>
<evidence type="ECO:0000259" key="3">
    <source>
        <dbReference type="Pfam" id="PF05649"/>
    </source>
</evidence>
<dbReference type="GO" id="GO:0004222">
    <property type="term" value="F:metalloendopeptidase activity"/>
    <property type="evidence" value="ECO:0007669"/>
    <property type="project" value="InterPro"/>
</dbReference>
<accession>A0A8K0CKP8</accession>
<dbReference type="OrthoDB" id="6475849at2759"/>
<dbReference type="PROSITE" id="PS51885">
    <property type="entry name" value="NEPRILYSIN"/>
    <property type="match status" value="1"/>
</dbReference>
<evidence type="ECO:0000256" key="1">
    <source>
        <dbReference type="ARBA" id="ARBA00004401"/>
    </source>
</evidence>
<feature type="non-terminal residue" evidence="4">
    <location>
        <position position="136"/>
    </location>
</feature>
<dbReference type="Proteomes" id="UP000801492">
    <property type="component" value="Unassembled WGS sequence"/>
</dbReference>
<dbReference type="AlphaFoldDB" id="A0A8K0CKP8"/>
<keyword evidence="5" id="KW-1185">Reference proteome</keyword>
<name>A0A8K0CKP8_IGNLU</name>
<dbReference type="GO" id="GO:0005886">
    <property type="term" value="C:plasma membrane"/>
    <property type="evidence" value="ECO:0007669"/>
    <property type="project" value="UniProtKB-SubCell"/>
</dbReference>
<dbReference type="GO" id="GO:0006508">
    <property type="term" value="P:proteolysis"/>
    <property type="evidence" value="ECO:0007669"/>
    <property type="project" value="InterPro"/>
</dbReference>
<dbReference type="Gene3D" id="1.10.1380.10">
    <property type="entry name" value="Neutral endopeptidase , domain2"/>
    <property type="match status" value="1"/>
</dbReference>
<dbReference type="SUPFAM" id="SSF55486">
    <property type="entry name" value="Metalloproteases ('zincins'), catalytic domain"/>
    <property type="match status" value="1"/>
</dbReference>
<comment type="caution">
    <text evidence="4">The sequence shown here is derived from an EMBL/GenBank/DDBJ whole genome shotgun (WGS) entry which is preliminary data.</text>
</comment>
<protein>
    <recommendedName>
        <fullName evidence="3">Peptidase M13 N-terminal domain-containing protein</fullName>
    </recommendedName>
</protein>
<dbReference type="InterPro" id="IPR008753">
    <property type="entry name" value="Peptidase_M13_N"/>
</dbReference>
<evidence type="ECO:0000313" key="5">
    <source>
        <dbReference type="Proteomes" id="UP000801492"/>
    </source>
</evidence>
<dbReference type="InterPro" id="IPR000718">
    <property type="entry name" value="Peptidase_M13"/>
</dbReference>
<evidence type="ECO:0000313" key="4">
    <source>
        <dbReference type="EMBL" id="KAF2889178.1"/>
    </source>
</evidence>
<dbReference type="EMBL" id="VTPC01070021">
    <property type="protein sequence ID" value="KAF2889178.1"/>
    <property type="molecule type" value="Genomic_DNA"/>
</dbReference>
<organism evidence="4 5">
    <name type="scientific">Ignelater luminosus</name>
    <name type="common">Cucubano</name>
    <name type="synonym">Pyrophorus luminosus</name>
    <dbReference type="NCBI Taxonomy" id="2038154"/>
    <lineage>
        <taxon>Eukaryota</taxon>
        <taxon>Metazoa</taxon>
        <taxon>Ecdysozoa</taxon>
        <taxon>Arthropoda</taxon>
        <taxon>Hexapoda</taxon>
        <taxon>Insecta</taxon>
        <taxon>Pterygota</taxon>
        <taxon>Neoptera</taxon>
        <taxon>Endopterygota</taxon>
        <taxon>Coleoptera</taxon>
        <taxon>Polyphaga</taxon>
        <taxon>Elateriformia</taxon>
        <taxon>Elateroidea</taxon>
        <taxon>Elateridae</taxon>
        <taxon>Agrypninae</taxon>
        <taxon>Pyrophorini</taxon>
        <taxon>Ignelater</taxon>
    </lineage>
</organism>
<sequence length="136" mass="15543">VGQANLGLTWEFLIKEFEEKLVKAYYDYMVDIAVLFGADKNASLKKLKETLELEITIANITVTIEESRTASDFYRKVEDLIADYPFIPLVEYINNILMIITITKQENVLVGGLDFLPKIGEVLRGTPKRLIYQLIP</sequence>
<feature type="domain" description="Peptidase M13 N-terminal" evidence="3">
    <location>
        <begin position="2"/>
        <end position="131"/>
    </location>
</feature>
<comment type="subcellular location">
    <subcellularLocation>
        <location evidence="1">Cell membrane</location>
        <topology evidence="1">Single-pass type II membrane protein</topology>
    </subcellularLocation>
</comment>
<evidence type="ECO:0000256" key="2">
    <source>
        <dbReference type="ARBA" id="ARBA00007357"/>
    </source>
</evidence>
<dbReference type="Pfam" id="PF05649">
    <property type="entry name" value="Peptidase_M13_N"/>
    <property type="match status" value="1"/>
</dbReference>
<comment type="similarity">
    <text evidence="2">Belongs to the peptidase M13 family.</text>
</comment>
<reference evidence="4" key="1">
    <citation type="submission" date="2019-08" db="EMBL/GenBank/DDBJ databases">
        <title>The genome of the North American firefly Photinus pyralis.</title>
        <authorList>
            <consortium name="Photinus pyralis genome working group"/>
            <person name="Fallon T.R."/>
            <person name="Sander Lower S.E."/>
            <person name="Weng J.-K."/>
        </authorList>
    </citation>
    <scope>NUCLEOTIDE SEQUENCE</scope>
    <source>
        <strain evidence="4">TRF0915ILg1</strain>
        <tissue evidence="4">Whole body</tissue>
    </source>
</reference>